<dbReference type="Proteomes" id="UP000260680">
    <property type="component" value="Unassembled WGS sequence"/>
</dbReference>
<feature type="transmembrane region" description="Helical" evidence="1">
    <location>
        <begin position="6"/>
        <end position="26"/>
    </location>
</feature>
<accession>A0A3E2N3T8</accession>
<feature type="transmembrane region" description="Helical" evidence="1">
    <location>
        <begin position="165"/>
        <end position="189"/>
    </location>
</feature>
<keyword evidence="6" id="KW-1185">Reference proteome</keyword>
<keyword evidence="1" id="KW-1133">Transmembrane helix</keyword>
<dbReference type="Gene3D" id="3.30.565.10">
    <property type="entry name" value="Histidine kinase-like ATPase, C-terminal domain"/>
    <property type="match status" value="1"/>
</dbReference>
<keyword evidence="4" id="KW-0067">ATP-binding</keyword>
<gene>
    <name evidence="4" type="ORF">DS742_27975</name>
    <name evidence="3" type="ORF">LAD12857_42020</name>
</gene>
<reference evidence="4 5" key="1">
    <citation type="submission" date="2018-07" db="EMBL/GenBank/DDBJ databases">
        <title>New species, Clostridium PI-S10-A1B.</title>
        <authorList>
            <person name="Krishna G."/>
            <person name="Summeta K."/>
            <person name="Shikha S."/>
            <person name="Prabhu P.B."/>
            <person name="Suresh K."/>
        </authorList>
    </citation>
    <scope>NUCLEOTIDE SEQUENCE [LARGE SCALE GENOMIC DNA]</scope>
    <source>
        <strain evidence="4 5">PI-S10-A1B</strain>
    </source>
</reference>
<dbReference type="GO" id="GO:0016301">
    <property type="term" value="F:kinase activity"/>
    <property type="evidence" value="ECO:0007669"/>
    <property type="project" value="UniProtKB-KW"/>
</dbReference>
<feature type="domain" description="Sensor histidine kinase NatK-like C-terminal" evidence="2">
    <location>
        <begin position="334"/>
        <end position="434"/>
    </location>
</feature>
<evidence type="ECO:0000313" key="6">
    <source>
        <dbReference type="Proteomes" id="UP001419084"/>
    </source>
</evidence>
<dbReference type="PANTHER" id="PTHR40448">
    <property type="entry name" value="TWO-COMPONENT SENSOR HISTIDINE KINASE"/>
    <property type="match status" value="1"/>
</dbReference>
<dbReference type="OrthoDB" id="1634477at2"/>
<protein>
    <submittedName>
        <fullName evidence="4">ATP-binding protein</fullName>
    </submittedName>
    <submittedName>
        <fullName evidence="3">Sensor histidine kinase</fullName>
    </submittedName>
</protein>
<evidence type="ECO:0000313" key="4">
    <source>
        <dbReference type="EMBL" id="RFZ75636.1"/>
    </source>
</evidence>
<proteinExistence type="predicted"/>
<feature type="transmembrane region" description="Helical" evidence="1">
    <location>
        <begin position="38"/>
        <end position="55"/>
    </location>
</feature>
<dbReference type="EMBL" id="QOHO01000134">
    <property type="protein sequence ID" value="RFZ75636.1"/>
    <property type="molecule type" value="Genomic_DNA"/>
</dbReference>
<dbReference type="CDD" id="cd16935">
    <property type="entry name" value="HATPase_AgrC-ComD-like"/>
    <property type="match status" value="1"/>
</dbReference>
<feature type="transmembrane region" description="Helical" evidence="1">
    <location>
        <begin position="91"/>
        <end position="115"/>
    </location>
</feature>
<dbReference type="AlphaFoldDB" id="A0A3E2N3T8"/>
<dbReference type="Proteomes" id="UP001419084">
    <property type="component" value="Unassembled WGS sequence"/>
</dbReference>
<organism evidence="4 5">
    <name type="scientific">Lacrimispora amygdalina</name>
    <dbReference type="NCBI Taxonomy" id="253257"/>
    <lineage>
        <taxon>Bacteria</taxon>
        <taxon>Bacillati</taxon>
        <taxon>Bacillota</taxon>
        <taxon>Clostridia</taxon>
        <taxon>Lachnospirales</taxon>
        <taxon>Lachnospiraceae</taxon>
        <taxon>Lacrimispora</taxon>
    </lineage>
</organism>
<dbReference type="EMBL" id="BRPJ01000090">
    <property type="protein sequence ID" value="GLB32279.1"/>
    <property type="molecule type" value="Genomic_DNA"/>
</dbReference>
<dbReference type="InterPro" id="IPR036890">
    <property type="entry name" value="HATPase_C_sf"/>
</dbReference>
<feature type="transmembrane region" description="Helical" evidence="1">
    <location>
        <begin position="195"/>
        <end position="216"/>
    </location>
</feature>
<comment type="caution">
    <text evidence="4">The sequence shown here is derived from an EMBL/GenBank/DDBJ whole genome shotgun (WGS) entry which is preliminary data.</text>
</comment>
<keyword evidence="3" id="KW-0418">Kinase</keyword>
<reference evidence="3 6" key="2">
    <citation type="journal article" date="2024" name="Int. J. Syst. Evol. Microbiol.">
        <title>Lacrimispora brassicae sp. nov. isolated from fermented cabbage, and proposal of Clostridium indicum Gundawar et al. 2019 and Clostridium methoxybenzovorans Mechichi et al. 1999 as heterotypic synonyms of Lacrimispora amygdalina (Parshina et al. 2003) Haas and Blanchard 2020 and Lacrimispora indolis (McClung and McCoy 1957) Haas and Blanchard 2020, respectively.</title>
        <authorList>
            <person name="Kobayashi H."/>
            <person name="Tanizawa Y."/>
            <person name="Sakamoto M."/>
            <person name="Ohkuma M."/>
            <person name="Tohno M."/>
        </authorList>
    </citation>
    <scope>NUCLEOTIDE SEQUENCE [LARGE SCALE GENOMIC DNA]</scope>
    <source>
        <strain evidence="3 6">DSM 12857</strain>
    </source>
</reference>
<feature type="transmembrane region" description="Helical" evidence="1">
    <location>
        <begin position="61"/>
        <end position="79"/>
    </location>
</feature>
<dbReference type="GO" id="GO:0005524">
    <property type="term" value="F:ATP binding"/>
    <property type="evidence" value="ECO:0007669"/>
    <property type="project" value="UniProtKB-KW"/>
</dbReference>
<keyword evidence="4" id="KW-0547">Nucleotide-binding</keyword>
<keyword evidence="1" id="KW-0812">Transmembrane</keyword>
<name>A0A3E2N3T8_9FIRM</name>
<keyword evidence="3" id="KW-0808">Transferase</keyword>
<dbReference type="GO" id="GO:0042802">
    <property type="term" value="F:identical protein binding"/>
    <property type="evidence" value="ECO:0007669"/>
    <property type="project" value="TreeGrafter"/>
</dbReference>
<evidence type="ECO:0000259" key="2">
    <source>
        <dbReference type="Pfam" id="PF14501"/>
    </source>
</evidence>
<keyword evidence="1" id="KW-0472">Membrane</keyword>
<dbReference type="SUPFAM" id="SSF55874">
    <property type="entry name" value="ATPase domain of HSP90 chaperone/DNA topoisomerase II/histidine kinase"/>
    <property type="match status" value="1"/>
</dbReference>
<feature type="transmembrane region" description="Helical" evidence="1">
    <location>
        <begin position="135"/>
        <end position="153"/>
    </location>
</feature>
<dbReference type="Pfam" id="PF14501">
    <property type="entry name" value="HATPase_c_5"/>
    <property type="match status" value="1"/>
</dbReference>
<evidence type="ECO:0000256" key="1">
    <source>
        <dbReference type="SAM" id="Phobius"/>
    </source>
</evidence>
<dbReference type="RefSeq" id="WP_117420186.1">
    <property type="nucleotide sequence ID" value="NZ_BRPJ01000090.1"/>
</dbReference>
<sequence length="435" mass="50905">MENYMILTFGTFISCMINIIILFQFIEERNEPKFNDRFIYKLMKTASLLMVVAVNGLGQPVLNIVIWIILFSFINNYLYQNNNKKFIYRIFEVPVLILILSVCETVGVEMLDYILLKFQIHNIQPIMIKSMEITFSKLVVLIFYYLVITRLWREDFTVKYTITQCLIQIIIILFSMANLAVIIVVIPKITSKTEHILILINIGCILFADLYFLYLARFVEENNQLKVKLRLLEQQSLLQYEFYDEQKEKYNESIKILHDVDKHLNMIEVMYQASEHKTALTYAKEIGKMLIPLSLEDYTNNPILNVILNDKKRIAIYHKIKFNLEIGIVDLSFMEPIEVTTIFGNLLDNAIDACDMVSGDRFIKMKLDKYHDFTVINITNSTVPIEKWHHGKPVSKKGKNHGIGLLNVENVIKKYNGSMVLEEENRIFSCKIIFN</sequence>
<dbReference type="InterPro" id="IPR032834">
    <property type="entry name" value="NatK-like_C"/>
</dbReference>
<evidence type="ECO:0000313" key="3">
    <source>
        <dbReference type="EMBL" id="GLB32279.1"/>
    </source>
</evidence>
<evidence type="ECO:0000313" key="5">
    <source>
        <dbReference type="Proteomes" id="UP000260680"/>
    </source>
</evidence>
<dbReference type="PANTHER" id="PTHR40448:SF1">
    <property type="entry name" value="TWO-COMPONENT SENSOR HISTIDINE KINASE"/>
    <property type="match status" value="1"/>
</dbReference>